<dbReference type="GO" id="GO:0019285">
    <property type="term" value="P:glycine betaine biosynthetic process from choline"/>
    <property type="evidence" value="ECO:0007669"/>
    <property type="project" value="UniProtKB-UniPathway"/>
</dbReference>
<evidence type="ECO:0000313" key="16">
    <source>
        <dbReference type="Proteomes" id="UP000053342"/>
    </source>
</evidence>
<evidence type="ECO:0000256" key="7">
    <source>
        <dbReference type="ARBA" id="ARBA00022714"/>
    </source>
</evidence>
<dbReference type="InterPro" id="IPR036922">
    <property type="entry name" value="Rieske_2Fe-2S_sf"/>
</dbReference>
<dbReference type="CDD" id="cd00680">
    <property type="entry name" value="RHO_alpha_C"/>
    <property type="match status" value="1"/>
</dbReference>
<gene>
    <name evidence="15" type="ORF">PV06_10343</name>
</gene>
<evidence type="ECO:0000256" key="3">
    <source>
        <dbReference type="ARBA" id="ARBA00004866"/>
    </source>
</evidence>
<dbReference type="OrthoDB" id="426882at2759"/>
<evidence type="ECO:0000256" key="10">
    <source>
        <dbReference type="ARBA" id="ARBA00023004"/>
    </source>
</evidence>
<evidence type="ECO:0000256" key="11">
    <source>
        <dbReference type="ARBA" id="ARBA00023014"/>
    </source>
</evidence>
<dbReference type="PROSITE" id="PS51296">
    <property type="entry name" value="RIESKE"/>
    <property type="match status" value="1"/>
</dbReference>
<organism evidence="15 16">
    <name type="scientific">Exophiala oligosperma</name>
    <dbReference type="NCBI Taxonomy" id="215243"/>
    <lineage>
        <taxon>Eukaryota</taxon>
        <taxon>Fungi</taxon>
        <taxon>Dikarya</taxon>
        <taxon>Ascomycota</taxon>
        <taxon>Pezizomycotina</taxon>
        <taxon>Eurotiomycetes</taxon>
        <taxon>Chaetothyriomycetidae</taxon>
        <taxon>Chaetothyriales</taxon>
        <taxon>Herpotrichiellaceae</taxon>
        <taxon>Exophiala</taxon>
    </lineage>
</organism>
<dbReference type="InterPro" id="IPR015879">
    <property type="entry name" value="Ring_hydroxy_dOase_asu_C_dom"/>
</dbReference>
<evidence type="ECO:0000256" key="5">
    <source>
        <dbReference type="ARBA" id="ARBA00012763"/>
    </source>
</evidence>
<dbReference type="Pfam" id="PF00848">
    <property type="entry name" value="Ring_hydroxyl_A"/>
    <property type="match status" value="1"/>
</dbReference>
<keyword evidence="9" id="KW-0560">Oxidoreductase</keyword>
<keyword evidence="10" id="KW-0408">Iron</keyword>
<evidence type="ECO:0000259" key="14">
    <source>
        <dbReference type="PROSITE" id="PS51296"/>
    </source>
</evidence>
<evidence type="ECO:0000256" key="4">
    <source>
        <dbReference type="ARBA" id="ARBA00010848"/>
    </source>
</evidence>
<dbReference type="EMBL" id="KN847343">
    <property type="protein sequence ID" value="KIW37712.1"/>
    <property type="molecule type" value="Genomic_DNA"/>
</dbReference>
<dbReference type="Gene3D" id="3.90.380.10">
    <property type="entry name" value="Naphthalene 1,2-dioxygenase Alpha Subunit, Chain A, domain 1"/>
    <property type="match status" value="2"/>
</dbReference>
<dbReference type="GeneID" id="27362417"/>
<accession>A0A0D2BJX6</accession>
<dbReference type="VEuPathDB" id="FungiDB:PV06_10343"/>
<comment type="function">
    <text evidence="2">Catalyzes the first step of the osmoprotectant glycine betaine synthesis.</text>
</comment>
<dbReference type="PRINTS" id="PR00090">
    <property type="entry name" value="RNGDIOXGNASE"/>
</dbReference>
<dbReference type="GO" id="GO:0019133">
    <property type="term" value="F:choline monooxygenase activity"/>
    <property type="evidence" value="ECO:0007669"/>
    <property type="project" value="UniProtKB-EC"/>
</dbReference>
<dbReference type="SUPFAM" id="SSF55961">
    <property type="entry name" value="Bet v1-like"/>
    <property type="match status" value="1"/>
</dbReference>
<dbReference type="PANTHER" id="PTHR43756">
    <property type="entry name" value="CHOLINE MONOOXYGENASE, CHLOROPLASTIC"/>
    <property type="match status" value="1"/>
</dbReference>
<dbReference type="AlphaFoldDB" id="A0A0D2BJX6"/>
<dbReference type="InterPro" id="IPR017941">
    <property type="entry name" value="Rieske_2Fe-2S"/>
</dbReference>
<comment type="pathway">
    <text evidence="3">Amine and polyamine biosynthesis; betaine biosynthesis via choline pathway; betaine aldehyde from choline (monooxygenase route): step 1/1.</text>
</comment>
<comment type="catalytic activity">
    <reaction evidence="13">
        <text>choline + 2 reduced [2Fe-2S]-[ferredoxin] + O2 + 2 H(+) = betaine aldehyde hydrate + 2 oxidized [2Fe-2S]-[ferredoxin] + H2O</text>
        <dbReference type="Rhea" id="RHEA:17769"/>
        <dbReference type="Rhea" id="RHEA-COMP:10000"/>
        <dbReference type="Rhea" id="RHEA-COMP:10001"/>
        <dbReference type="ChEBI" id="CHEBI:15354"/>
        <dbReference type="ChEBI" id="CHEBI:15377"/>
        <dbReference type="ChEBI" id="CHEBI:15378"/>
        <dbReference type="ChEBI" id="CHEBI:15379"/>
        <dbReference type="ChEBI" id="CHEBI:15870"/>
        <dbReference type="ChEBI" id="CHEBI:33737"/>
        <dbReference type="ChEBI" id="CHEBI:33738"/>
        <dbReference type="EC" id="1.14.15.7"/>
    </reaction>
</comment>
<comment type="similarity">
    <text evidence="4">Belongs to the choline monooxygenase family.</text>
</comment>
<reference evidence="15 16" key="1">
    <citation type="submission" date="2015-01" db="EMBL/GenBank/DDBJ databases">
        <title>The Genome Sequence of Exophiala oligosperma CBS72588.</title>
        <authorList>
            <consortium name="The Broad Institute Genomics Platform"/>
            <person name="Cuomo C."/>
            <person name="de Hoog S."/>
            <person name="Gorbushina A."/>
            <person name="Stielow B."/>
            <person name="Teixiera M."/>
            <person name="Abouelleil A."/>
            <person name="Chapman S.B."/>
            <person name="Priest M."/>
            <person name="Young S.K."/>
            <person name="Wortman J."/>
            <person name="Nusbaum C."/>
            <person name="Birren B."/>
        </authorList>
    </citation>
    <scope>NUCLEOTIDE SEQUENCE [LARGE SCALE GENOMIC DNA]</scope>
    <source>
        <strain evidence="15 16">CBS 72588</strain>
    </source>
</reference>
<evidence type="ECO:0000256" key="8">
    <source>
        <dbReference type="ARBA" id="ARBA00022723"/>
    </source>
</evidence>
<keyword evidence="16" id="KW-1185">Reference proteome</keyword>
<proteinExistence type="inferred from homology"/>
<keyword evidence="12" id="KW-0520">NAD</keyword>
<keyword evidence="11" id="KW-0411">Iron-sulfur</keyword>
<comment type="cofactor">
    <cofactor evidence="1">
        <name>Fe cation</name>
        <dbReference type="ChEBI" id="CHEBI:24875"/>
    </cofactor>
</comment>
<dbReference type="CDD" id="cd03469">
    <property type="entry name" value="Rieske_RO_Alpha_N"/>
    <property type="match status" value="1"/>
</dbReference>
<dbReference type="GO" id="GO:0051537">
    <property type="term" value="F:2 iron, 2 sulfur cluster binding"/>
    <property type="evidence" value="ECO:0007669"/>
    <property type="project" value="UniProtKB-KW"/>
</dbReference>
<dbReference type="Proteomes" id="UP000053342">
    <property type="component" value="Unassembled WGS sequence"/>
</dbReference>
<evidence type="ECO:0000256" key="6">
    <source>
        <dbReference type="ARBA" id="ARBA00014931"/>
    </source>
</evidence>
<protein>
    <recommendedName>
        <fullName evidence="6">Choline monooxygenase, chloroplastic</fullName>
        <ecNumber evidence="5">1.14.15.7</ecNumber>
    </recommendedName>
</protein>
<evidence type="ECO:0000256" key="1">
    <source>
        <dbReference type="ARBA" id="ARBA00001962"/>
    </source>
</evidence>
<dbReference type="SUPFAM" id="SSF50022">
    <property type="entry name" value="ISP domain"/>
    <property type="match status" value="1"/>
</dbReference>
<dbReference type="PROSITE" id="PS00570">
    <property type="entry name" value="RING_HYDROXYL_ALPHA"/>
    <property type="match status" value="1"/>
</dbReference>
<dbReference type="HOGENOM" id="CLU_026244_1_2_1"/>
<evidence type="ECO:0000256" key="12">
    <source>
        <dbReference type="ARBA" id="ARBA00023027"/>
    </source>
</evidence>
<evidence type="ECO:0000256" key="9">
    <source>
        <dbReference type="ARBA" id="ARBA00023002"/>
    </source>
</evidence>
<evidence type="ECO:0000313" key="15">
    <source>
        <dbReference type="EMBL" id="KIW37712.1"/>
    </source>
</evidence>
<dbReference type="RefSeq" id="XP_016257928.1">
    <property type="nucleotide sequence ID" value="XM_016411887.1"/>
</dbReference>
<dbReference type="UniPathway" id="UPA00529">
    <property type="reaction ID" value="UER00430"/>
</dbReference>
<dbReference type="Pfam" id="PF00355">
    <property type="entry name" value="Rieske"/>
    <property type="match status" value="1"/>
</dbReference>
<dbReference type="STRING" id="215243.A0A0D2BJX6"/>
<dbReference type="InterPro" id="IPR001663">
    <property type="entry name" value="Rng_hydr_dOase-A"/>
</dbReference>
<dbReference type="InterPro" id="IPR015881">
    <property type="entry name" value="ARHD_Rieske_2Fe_2S"/>
</dbReference>
<dbReference type="PANTHER" id="PTHR43756:SF5">
    <property type="entry name" value="CHOLINE MONOOXYGENASE, CHLOROPLASTIC"/>
    <property type="match status" value="1"/>
</dbReference>
<dbReference type="EC" id="1.14.15.7" evidence="5"/>
<evidence type="ECO:0000256" key="13">
    <source>
        <dbReference type="ARBA" id="ARBA00049097"/>
    </source>
</evidence>
<feature type="domain" description="Rieske" evidence="14">
    <location>
        <begin position="44"/>
        <end position="131"/>
    </location>
</feature>
<name>A0A0D2BJX6_9EURO</name>
<evidence type="ECO:0000256" key="2">
    <source>
        <dbReference type="ARBA" id="ARBA00002149"/>
    </source>
</evidence>
<keyword evidence="8" id="KW-0479">Metal-binding</keyword>
<dbReference type="GO" id="GO:0005506">
    <property type="term" value="F:iron ion binding"/>
    <property type="evidence" value="ECO:0007669"/>
    <property type="project" value="InterPro"/>
</dbReference>
<dbReference type="Gene3D" id="2.102.10.10">
    <property type="entry name" value="Rieske [2Fe-2S] iron-sulphur domain"/>
    <property type="match status" value="1"/>
</dbReference>
<sequence length="406" mass="47312">MPNTNHKTDLSPALAPECRALPASWYRRDEMYQLERRAIFSKRWLLVTHKLRFNKLGDFIRFEQAGYAFVLCMDKDGTINGFHNICRHRAFPVVTEDTGNARIFSCKYHGWSYGLNGQLAKAPRFESVPGFNKANHSLFPIHVQVDLLGFVWVNLDASPVPEIKWEDDFDGVDRQERFQFYDFSKYDFDHVWAMQGNYNWKTLADNYNECYHCQVAHPDVSKLADLAFYYTVSKPGYIQHFSRPKKGKEDDDIKNVSTYYFPNACMTVTPHFFYMMRCVPTSATTCSMEYEVYRHKDATNEEFEHIDSFFKRVLGEDKYLCDAVQRNLNAGVFTNGELHPDLESAPIFFQNTVRQLVIDHRRKEDDKGEELWPARRFLPHSGATNDDGAFCDGLACKASQEMETEW</sequence>
<keyword evidence="7" id="KW-0001">2Fe-2S</keyword>